<evidence type="ECO:0000256" key="2">
    <source>
        <dbReference type="PROSITE-ProRule" id="PRU00235"/>
    </source>
</evidence>
<dbReference type="InterPro" id="IPR051625">
    <property type="entry name" value="Signaling_Regulatory_Domain"/>
</dbReference>
<dbReference type="PANTHER" id="PTHR22872">
    <property type="entry name" value="BTK-BINDING PROTEIN-RELATED"/>
    <property type="match status" value="1"/>
</dbReference>
<feature type="domain" description="RCC1-like" evidence="3">
    <location>
        <begin position="1"/>
        <end position="246"/>
    </location>
</feature>
<dbReference type="Pfam" id="PF25390">
    <property type="entry name" value="WD40_RLD"/>
    <property type="match status" value="1"/>
</dbReference>
<dbReference type="EMBL" id="JAACNH010000007">
    <property type="protein sequence ID" value="KAG8438421.1"/>
    <property type="molecule type" value="Genomic_DNA"/>
</dbReference>
<dbReference type="OrthoDB" id="10256179at2759"/>
<evidence type="ECO:0000256" key="1">
    <source>
        <dbReference type="ARBA" id="ARBA00022737"/>
    </source>
</evidence>
<reference evidence="4" key="1">
    <citation type="thesis" date="2020" institute="ProQuest LLC" country="789 East Eisenhower Parkway, Ann Arbor, MI, USA">
        <title>Comparative Genomics and Chromosome Evolution.</title>
        <authorList>
            <person name="Mudd A.B."/>
        </authorList>
    </citation>
    <scope>NUCLEOTIDE SEQUENCE</scope>
    <source>
        <strain evidence="4">Female2</strain>
        <tissue evidence="4">Blood</tissue>
    </source>
</reference>
<dbReference type="InterPro" id="IPR009091">
    <property type="entry name" value="RCC1/BLIP-II"/>
</dbReference>
<comment type="caution">
    <text evidence="4">The sequence shown here is derived from an EMBL/GenBank/DDBJ whole genome shotgun (WGS) entry which is preliminary data.</text>
</comment>
<dbReference type="InterPro" id="IPR058923">
    <property type="entry name" value="RCC1-like_dom"/>
</dbReference>
<feature type="repeat" description="RCC1" evidence="2">
    <location>
        <begin position="48"/>
        <end position="99"/>
    </location>
</feature>
<feature type="repeat" description="RCC1" evidence="2">
    <location>
        <begin position="1"/>
        <end position="47"/>
    </location>
</feature>
<accession>A0A8T2J6Y1</accession>
<keyword evidence="1" id="KW-0677">Repeat</keyword>
<dbReference type="AlphaFoldDB" id="A0A8T2J6Y1"/>
<sequence>GANSFGQLGLGDTSDSFLPQQVIGFPDQQVIKAISGGGGHTVATTVSGEIYVCGQNSDGQLGLNHTCDVTHFTLCTAIVNLHVSKVACGWNFTIILTNNGELLSCGSNNFSQLGRSGEGSSSVPRPVDVCKKIVVDVAAGLRHALAITDDRRLFQWGTGIASHAKRFVQKNSVPVIFTAKEPSPVQDTGELYVWGRNQHGQLLHQDLFVLQPWKVGDHFFLGEKIRAVWSGWSHLLAKTESGKLFSGEEELLSAWPSLEIGRGSNRRHEWASQRGSNTGPDSLLNQLLPGGLWIGAQSSNKRRFVIFLGME</sequence>
<name>A0A8T2J6Y1_9PIPI</name>
<dbReference type="PROSITE" id="PS50012">
    <property type="entry name" value="RCC1_3"/>
    <property type="match status" value="4"/>
</dbReference>
<dbReference type="Proteomes" id="UP000812440">
    <property type="component" value="Chromosome 4"/>
</dbReference>
<dbReference type="InterPro" id="IPR000408">
    <property type="entry name" value="Reg_chr_condens"/>
</dbReference>
<dbReference type="SUPFAM" id="SSF50985">
    <property type="entry name" value="RCC1/BLIP-II"/>
    <property type="match status" value="1"/>
</dbReference>
<protein>
    <recommendedName>
        <fullName evidence="3">RCC1-like domain-containing protein</fullName>
    </recommendedName>
</protein>
<feature type="repeat" description="RCC1" evidence="2">
    <location>
        <begin position="189"/>
        <end position="241"/>
    </location>
</feature>
<evidence type="ECO:0000259" key="3">
    <source>
        <dbReference type="Pfam" id="PF25390"/>
    </source>
</evidence>
<evidence type="ECO:0000313" key="5">
    <source>
        <dbReference type="Proteomes" id="UP000812440"/>
    </source>
</evidence>
<gene>
    <name evidence="4" type="ORF">GDO86_008920</name>
</gene>
<dbReference type="PROSITE" id="PS00626">
    <property type="entry name" value="RCC1_2"/>
    <property type="match status" value="1"/>
</dbReference>
<organism evidence="4 5">
    <name type="scientific">Hymenochirus boettgeri</name>
    <name type="common">Congo dwarf clawed frog</name>
    <dbReference type="NCBI Taxonomy" id="247094"/>
    <lineage>
        <taxon>Eukaryota</taxon>
        <taxon>Metazoa</taxon>
        <taxon>Chordata</taxon>
        <taxon>Craniata</taxon>
        <taxon>Vertebrata</taxon>
        <taxon>Euteleostomi</taxon>
        <taxon>Amphibia</taxon>
        <taxon>Batrachia</taxon>
        <taxon>Anura</taxon>
        <taxon>Pipoidea</taxon>
        <taxon>Pipidae</taxon>
        <taxon>Pipinae</taxon>
        <taxon>Hymenochirus</taxon>
    </lineage>
</organism>
<feature type="repeat" description="RCC1" evidence="2">
    <location>
        <begin position="100"/>
        <end position="150"/>
    </location>
</feature>
<keyword evidence="5" id="KW-1185">Reference proteome</keyword>
<evidence type="ECO:0000313" key="4">
    <source>
        <dbReference type="EMBL" id="KAG8438421.1"/>
    </source>
</evidence>
<proteinExistence type="predicted"/>
<feature type="non-terminal residue" evidence="4">
    <location>
        <position position="311"/>
    </location>
</feature>
<dbReference type="Gene3D" id="2.130.10.30">
    <property type="entry name" value="Regulator of chromosome condensation 1/beta-lactamase-inhibitor protein II"/>
    <property type="match status" value="2"/>
</dbReference>